<dbReference type="OrthoDB" id="1377410at2"/>
<dbReference type="KEGG" id="phal:H9I45_04810"/>
<keyword evidence="5" id="KW-1185">Reference proteome</keyword>
<dbReference type="InterPro" id="IPR002861">
    <property type="entry name" value="Reeler_dom"/>
</dbReference>
<feature type="chain" id="PRO_5032805927" evidence="2">
    <location>
        <begin position="26"/>
        <end position="261"/>
    </location>
</feature>
<feature type="signal peptide" evidence="2">
    <location>
        <begin position="1"/>
        <end position="25"/>
    </location>
</feature>
<dbReference type="NCBIfam" id="NF041895">
    <property type="entry name" value="choice_anch_V"/>
    <property type="match status" value="1"/>
</dbReference>
<dbReference type="InterPro" id="IPR042307">
    <property type="entry name" value="Reeler_sf"/>
</dbReference>
<sequence>MKKNYIFKIFLLSIPFIALVLMSNAGGKVNATSTGSPGDGGSCISCHNGGNFGASAAISTNIPATGYDTNTAYTITVTANSSAPAHGFQLTAEKESNNSKIGTFTPGSTTRTINAGNTSITHNSPNNKSWTFTWNSPATDEGQIKFYAAVNAANGNGSAFDSSDQTVLTSTNTINVLGIPEAKRLNFEMFPNPSSTMLNIQLPAENFNGKVEFFDVVGRMILSKKITSKDKNVDVTNLNKGIYTLKITSDNKVGSKQFIKN</sequence>
<name>A0A7L8AIE1_9FLAO</name>
<dbReference type="Proteomes" id="UP000516764">
    <property type="component" value="Chromosome"/>
</dbReference>
<dbReference type="Gene3D" id="2.60.40.4060">
    <property type="entry name" value="Reeler domain"/>
    <property type="match status" value="1"/>
</dbReference>
<dbReference type="AlphaFoldDB" id="A0A7L8AIE1"/>
<evidence type="ECO:0000313" key="5">
    <source>
        <dbReference type="Proteomes" id="UP000516764"/>
    </source>
</evidence>
<evidence type="ECO:0000313" key="4">
    <source>
        <dbReference type="EMBL" id="QOD61771.1"/>
    </source>
</evidence>
<gene>
    <name evidence="4" type="ORF">H9I45_04810</name>
</gene>
<dbReference type="NCBIfam" id="TIGR04183">
    <property type="entry name" value="Por_Secre_tail"/>
    <property type="match status" value="1"/>
</dbReference>
<feature type="domain" description="Secretion system C-terminal sorting" evidence="3">
    <location>
        <begin position="189"/>
        <end position="258"/>
    </location>
</feature>
<dbReference type="Pfam" id="PF18962">
    <property type="entry name" value="Por_Secre_tail"/>
    <property type="match status" value="1"/>
</dbReference>
<evidence type="ECO:0000259" key="3">
    <source>
        <dbReference type="Pfam" id="PF18962"/>
    </source>
</evidence>
<organism evidence="4 5">
    <name type="scientific">Polaribacter haliotis</name>
    <dbReference type="NCBI Taxonomy" id="1888915"/>
    <lineage>
        <taxon>Bacteria</taxon>
        <taxon>Pseudomonadati</taxon>
        <taxon>Bacteroidota</taxon>
        <taxon>Flavobacteriia</taxon>
        <taxon>Flavobacteriales</taxon>
        <taxon>Flavobacteriaceae</taxon>
    </lineage>
</organism>
<protein>
    <submittedName>
        <fullName evidence="4">T9SS type A sorting domain-containing protein</fullName>
    </submittedName>
</protein>
<evidence type="ECO:0000256" key="2">
    <source>
        <dbReference type="SAM" id="SignalP"/>
    </source>
</evidence>
<accession>A0A7L8AIE1</accession>
<dbReference type="InterPro" id="IPR026444">
    <property type="entry name" value="Secre_tail"/>
</dbReference>
<keyword evidence="1 2" id="KW-0732">Signal</keyword>
<dbReference type="EMBL" id="CP061813">
    <property type="protein sequence ID" value="QOD61771.1"/>
    <property type="molecule type" value="Genomic_DNA"/>
</dbReference>
<reference evidence="4 5" key="1">
    <citation type="journal article" date="2016" name="Int. J. Syst. Evol. Microbiol.">
        <title>Polaribacter haliotis sp. nov., isolated from the gut of abalone Haliotis discus hannai.</title>
        <authorList>
            <person name="Kim Y.O."/>
            <person name="Park I.S."/>
            <person name="Park S."/>
            <person name="Nam B.H."/>
            <person name="Park J.M."/>
            <person name="Kim D.G."/>
            <person name="Yoon J.H."/>
        </authorList>
    </citation>
    <scope>NUCLEOTIDE SEQUENCE [LARGE SCALE GENOMIC DNA]</scope>
    <source>
        <strain evidence="4 5">KCTC 52418</strain>
    </source>
</reference>
<proteinExistence type="predicted"/>
<dbReference type="CDD" id="cd08544">
    <property type="entry name" value="Reeler"/>
    <property type="match status" value="1"/>
</dbReference>
<dbReference type="RefSeq" id="WP_088352930.1">
    <property type="nucleotide sequence ID" value="NZ_CP061813.1"/>
</dbReference>
<evidence type="ECO:0000256" key="1">
    <source>
        <dbReference type="ARBA" id="ARBA00022729"/>
    </source>
</evidence>